<feature type="compositionally biased region" description="Low complexity" evidence="1">
    <location>
        <begin position="122"/>
        <end position="143"/>
    </location>
</feature>
<protein>
    <submittedName>
        <fullName evidence="2">Uncharacterized protein</fullName>
    </submittedName>
</protein>
<reference evidence="2" key="1">
    <citation type="submission" date="2023-11" db="EMBL/GenBank/DDBJ databases">
        <title>Genome assemblies of two species of porcelain crab, Petrolisthes cinctipes and Petrolisthes manimaculis (Anomura: Porcellanidae).</title>
        <authorList>
            <person name="Angst P."/>
        </authorList>
    </citation>
    <scope>NUCLEOTIDE SEQUENCE</scope>
    <source>
        <strain evidence="2">PB745_02</strain>
        <tissue evidence="2">Gill</tissue>
    </source>
</reference>
<evidence type="ECO:0000313" key="2">
    <source>
        <dbReference type="EMBL" id="KAK4300957.1"/>
    </source>
</evidence>
<proteinExistence type="predicted"/>
<keyword evidence="3" id="KW-1185">Reference proteome</keyword>
<feature type="region of interest" description="Disordered" evidence="1">
    <location>
        <begin position="1"/>
        <end position="110"/>
    </location>
</feature>
<organism evidence="2 3">
    <name type="scientific">Petrolisthes manimaculis</name>
    <dbReference type="NCBI Taxonomy" id="1843537"/>
    <lineage>
        <taxon>Eukaryota</taxon>
        <taxon>Metazoa</taxon>
        <taxon>Ecdysozoa</taxon>
        <taxon>Arthropoda</taxon>
        <taxon>Crustacea</taxon>
        <taxon>Multicrustacea</taxon>
        <taxon>Malacostraca</taxon>
        <taxon>Eumalacostraca</taxon>
        <taxon>Eucarida</taxon>
        <taxon>Decapoda</taxon>
        <taxon>Pleocyemata</taxon>
        <taxon>Anomura</taxon>
        <taxon>Galatheoidea</taxon>
        <taxon>Porcellanidae</taxon>
        <taxon>Petrolisthes</taxon>
    </lineage>
</organism>
<feature type="region of interest" description="Disordered" evidence="1">
    <location>
        <begin position="182"/>
        <end position="253"/>
    </location>
</feature>
<sequence length="284" mass="30146">CRASQGRVGPGGGVEVMDFQNRIKRFQQDQQQQQLQHQQHMSSSSSSRSSSSSSQLKRSQLSSTHSHSSSNLSSSEVKSSELKSTANKSNLSELKSSMSEVKSNISEMSQSNSVNYNRSLSMASNAASSLQQSSSASSALQQAGFNKRKASGLLGSMDALNDALQMGDEQLALPDVEKDFDLDTLSAAGQQDQLSSSPLNSGTSNGSNPKELKFEQKKVTSSSKTKVVTDKNSFESASGQSSESRKLQAGDVSYAETSKKAATKAKIEVDGYTAEKAAAVSQVS</sequence>
<evidence type="ECO:0000256" key="1">
    <source>
        <dbReference type="SAM" id="MobiDB-lite"/>
    </source>
</evidence>
<feature type="non-terminal residue" evidence="2">
    <location>
        <position position="284"/>
    </location>
</feature>
<accession>A0AAE1P4Z8</accession>
<evidence type="ECO:0000313" key="3">
    <source>
        <dbReference type="Proteomes" id="UP001292094"/>
    </source>
</evidence>
<dbReference type="EMBL" id="JAWZYT010002958">
    <property type="protein sequence ID" value="KAK4300957.1"/>
    <property type="molecule type" value="Genomic_DNA"/>
</dbReference>
<feature type="compositionally biased region" description="Low complexity" evidence="1">
    <location>
        <begin position="28"/>
        <end position="85"/>
    </location>
</feature>
<dbReference type="Proteomes" id="UP001292094">
    <property type="component" value="Unassembled WGS sequence"/>
</dbReference>
<name>A0AAE1P4Z8_9EUCA</name>
<feature type="region of interest" description="Disordered" evidence="1">
    <location>
        <begin position="122"/>
        <end position="144"/>
    </location>
</feature>
<feature type="compositionally biased region" description="Polar residues" evidence="1">
    <location>
        <begin position="187"/>
        <end position="208"/>
    </location>
</feature>
<comment type="caution">
    <text evidence="2">The sequence shown here is derived from an EMBL/GenBank/DDBJ whole genome shotgun (WGS) entry which is preliminary data.</text>
</comment>
<feature type="compositionally biased region" description="Polar residues" evidence="1">
    <location>
        <begin position="86"/>
        <end position="110"/>
    </location>
</feature>
<dbReference type="AlphaFoldDB" id="A0AAE1P4Z8"/>
<gene>
    <name evidence="2" type="ORF">Pmani_026875</name>
</gene>